<dbReference type="PANTHER" id="PTHR30461:SF2">
    <property type="entry name" value="SERINE RECOMBINASE PINE-RELATED"/>
    <property type="match status" value="1"/>
</dbReference>
<organism evidence="6 7">
    <name type="scientific">Hymenobacter guriensis</name>
    <dbReference type="NCBI Taxonomy" id="2793065"/>
    <lineage>
        <taxon>Bacteria</taxon>
        <taxon>Pseudomonadati</taxon>
        <taxon>Bacteroidota</taxon>
        <taxon>Cytophagia</taxon>
        <taxon>Cytophagales</taxon>
        <taxon>Hymenobacteraceae</taxon>
        <taxon>Hymenobacter</taxon>
    </lineage>
</organism>
<evidence type="ECO:0000256" key="4">
    <source>
        <dbReference type="PROSITE-ProRule" id="PRU10137"/>
    </source>
</evidence>
<proteinExistence type="predicted"/>
<name>A0ABS0L7C0_9BACT</name>
<dbReference type="InterPro" id="IPR036162">
    <property type="entry name" value="Resolvase-like_N_sf"/>
</dbReference>
<feature type="active site" description="O-(5'-phospho-DNA)-serine intermediate" evidence="4">
    <location>
        <position position="10"/>
    </location>
</feature>
<dbReference type="Proteomes" id="UP000601099">
    <property type="component" value="Unassembled WGS sequence"/>
</dbReference>
<keyword evidence="7" id="KW-1185">Reference proteome</keyword>
<gene>
    <name evidence="6" type="ORF">I5L79_20975</name>
</gene>
<keyword evidence="3" id="KW-0233">DNA recombination</keyword>
<dbReference type="InterPro" id="IPR050639">
    <property type="entry name" value="SSR_resolvase"/>
</dbReference>
<dbReference type="EMBL" id="JADWYK010000019">
    <property type="protein sequence ID" value="MBG8556030.1"/>
    <property type="molecule type" value="Genomic_DNA"/>
</dbReference>
<dbReference type="InterPro" id="IPR006119">
    <property type="entry name" value="Resolv_N"/>
</dbReference>
<reference evidence="6 7" key="1">
    <citation type="submission" date="2020-11" db="EMBL/GenBank/DDBJ databases">
        <title>Hymenobacter sp.</title>
        <authorList>
            <person name="Kim M.K."/>
        </authorList>
    </citation>
    <scope>NUCLEOTIDE SEQUENCE [LARGE SCALE GENOMIC DNA]</scope>
    <source>
        <strain evidence="6 7">BT594</strain>
    </source>
</reference>
<dbReference type="Pfam" id="PF00239">
    <property type="entry name" value="Resolvase"/>
    <property type="match status" value="1"/>
</dbReference>
<keyword evidence="2" id="KW-0238">DNA-binding</keyword>
<dbReference type="SUPFAM" id="SSF53041">
    <property type="entry name" value="Resolvase-like"/>
    <property type="match status" value="1"/>
</dbReference>
<evidence type="ECO:0000313" key="7">
    <source>
        <dbReference type="Proteomes" id="UP000601099"/>
    </source>
</evidence>
<dbReference type="PROSITE" id="PS00397">
    <property type="entry name" value="RECOMBINASES_1"/>
    <property type="match status" value="1"/>
</dbReference>
<dbReference type="CDD" id="cd00338">
    <property type="entry name" value="Ser_Recombinase"/>
    <property type="match status" value="1"/>
</dbReference>
<accession>A0ABS0L7C0</accession>
<protein>
    <submittedName>
        <fullName evidence="6">Recombinase family protein</fullName>
    </submittedName>
</protein>
<sequence>MDYILYLRASTLRQGQSGLGLEGQRLIAYRFLQPGDQIVAEYIEVESGRKNNRPEMAKAIAETKAAGATLLVAEMSRLARSVYFTSKLMEERVRFKACDIPNADEFTINILAAVAQKGAKDISESTKRGLAAKKARGFTLGKPENFTAASRALGRAVVQRKAQEALPNKQARRLATLLRRDGLTLATIAAELNAHGYRTRRGKTFHKTSVLRLLLSTTESISHTVTETGDVAATFS</sequence>
<dbReference type="PANTHER" id="PTHR30461">
    <property type="entry name" value="DNA-INVERTASE FROM LAMBDOID PROPHAGE"/>
    <property type="match status" value="1"/>
</dbReference>
<evidence type="ECO:0000259" key="5">
    <source>
        <dbReference type="SMART" id="SM00857"/>
    </source>
</evidence>
<feature type="domain" description="Resolvase/invertase-type recombinase catalytic" evidence="5">
    <location>
        <begin position="3"/>
        <end position="139"/>
    </location>
</feature>
<evidence type="ECO:0000256" key="3">
    <source>
        <dbReference type="ARBA" id="ARBA00023172"/>
    </source>
</evidence>
<keyword evidence="1" id="KW-0229">DNA integration</keyword>
<evidence type="ECO:0000313" key="6">
    <source>
        <dbReference type="EMBL" id="MBG8556030.1"/>
    </source>
</evidence>
<evidence type="ECO:0000256" key="1">
    <source>
        <dbReference type="ARBA" id="ARBA00022908"/>
    </source>
</evidence>
<dbReference type="Gene3D" id="3.40.50.1390">
    <property type="entry name" value="Resolvase, N-terminal catalytic domain"/>
    <property type="match status" value="1"/>
</dbReference>
<dbReference type="SMART" id="SM00857">
    <property type="entry name" value="Resolvase"/>
    <property type="match status" value="1"/>
</dbReference>
<evidence type="ECO:0000256" key="2">
    <source>
        <dbReference type="ARBA" id="ARBA00023125"/>
    </source>
</evidence>
<dbReference type="InterPro" id="IPR006118">
    <property type="entry name" value="Recombinase_CS"/>
</dbReference>
<dbReference type="RefSeq" id="WP_196957051.1">
    <property type="nucleotide sequence ID" value="NZ_JADWYK010000019.1"/>
</dbReference>
<comment type="caution">
    <text evidence="6">The sequence shown here is derived from an EMBL/GenBank/DDBJ whole genome shotgun (WGS) entry which is preliminary data.</text>
</comment>